<dbReference type="PROSITE" id="PS50097">
    <property type="entry name" value="BTB"/>
    <property type="match status" value="1"/>
</dbReference>
<feature type="domain" description="BTB" evidence="1">
    <location>
        <begin position="112"/>
        <end position="142"/>
    </location>
</feature>
<name>A0A8R2HB33_ACYPI</name>
<dbReference type="AlphaFoldDB" id="A0A8R2HB33"/>
<dbReference type="RefSeq" id="XP_016663762.1">
    <property type="nucleotide sequence ID" value="XM_016808273.2"/>
</dbReference>
<dbReference type="InterPro" id="IPR011333">
    <property type="entry name" value="SKP1/BTB/POZ_sf"/>
</dbReference>
<proteinExistence type="predicted"/>
<protein>
    <recommendedName>
        <fullName evidence="1">BTB domain-containing protein</fullName>
    </recommendedName>
</protein>
<dbReference type="GeneID" id="107885003"/>
<dbReference type="Gene3D" id="3.30.710.10">
    <property type="entry name" value="Potassium Channel Kv1.1, Chain A"/>
    <property type="match status" value="1"/>
</dbReference>
<dbReference type="Pfam" id="PF00651">
    <property type="entry name" value="BTB"/>
    <property type="match status" value="1"/>
</dbReference>
<organism evidence="2 3">
    <name type="scientific">Acyrthosiphon pisum</name>
    <name type="common">Pea aphid</name>
    <dbReference type="NCBI Taxonomy" id="7029"/>
    <lineage>
        <taxon>Eukaryota</taxon>
        <taxon>Metazoa</taxon>
        <taxon>Ecdysozoa</taxon>
        <taxon>Arthropoda</taxon>
        <taxon>Hexapoda</taxon>
        <taxon>Insecta</taxon>
        <taxon>Pterygota</taxon>
        <taxon>Neoptera</taxon>
        <taxon>Paraneoptera</taxon>
        <taxon>Hemiptera</taxon>
        <taxon>Sternorrhyncha</taxon>
        <taxon>Aphidomorpha</taxon>
        <taxon>Aphidoidea</taxon>
        <taxon>Aphididae</taxon>
        <taxon>Macrosiphini</taxon>
        <taxon>Acyrthosiphon</taxon>
    </lineage>
</organism>
<dbReference type="RefSeq" id="XP_016663764.1">
    <property type="nucleotide sequence ID" value="XM_016808275.2"/>
</dbReference>
<reference evidence="3" key="1">
    <citation type="submission" date="2010-06" db="EMBL/GenBank/DDBJ databases">
        <authorList>
            <person name="Jiang H."/>
            <person name="Abraham K."/>
            <person name="Ali S."/>
            <person name="Alsbrooks S.L."/>
            <person name="Anim B.N."/>
            <person name="Anosike U.S."/>
            <person name="Attaway T."/>
            <person name="Bandaranaike D.P."/>
            <person name="Battles P.K."/>
            <person name="Bell S.N."/>
            <person name="Bell A.V."/>
            <person name="Beltran B."/>
            <person name="Bickham C."/>
            <person name="Bustamante Y."/>
            <person name="Caleb T."/>
            <person name="Canada A."/>
            <person name="Cardenas V."/>
            <person name="Carter K."/>
            <person name="Chacko J."/>
            <person name="Chandrabose M.N."/>
            <person name="Chavez D."/>
            <person name="Chavez A."/>
            <person name="Chen L."/>
            <person name="Chu H.-S."/>
            <person name="Claassen K.J."/>
            <person name="Cockrell R."/>
            <person name="Collins M."/>
            <person name="Cooper J.A."/>
            <person name="Cree A."/>
            <person name="Curry S.M."/>
            <person name="Da Y."/>
            <person name="Dao M.D."/>
            <person name="Das B."/>
            <person name="Davila M.-L."/>
            <person name="Davy-Carroll L."/>
            <person name="Denson S."/>
            <person name="Dinh H."/>
            <person name="Ebong V.E."/>
            <person name="Edwards J.R."/>
            <person name="Egan A."/>
            <person name="El-Daye J."/>
            <person name="Escobedo L."/>
            <person name="Fernandez S."/>
            <person name="Fernando P.R."/>
            <person name="Flagg N."/>
            <person name="Forbes L.D."/>
            <person name="Fowler R.G."/>
            <person name="Fu Q."/>
            <person name="Gabisi R.A."/>
            <person name="Ganer J."/>
            <person name="Garbino Pronczuk A."/>
            <person name="Garcia R.M."/>
            <person name="Garner T."/>
            <person name="Garrett T.E."/>
            <person name="Gonzalez D.A."/>
            <person name="Hamid H."/>
            <person name="Hawkins E.S."/>
            <person name="Hirani K."/>
            <person name="Hogues M.E."/>
            <person name="Hollins B."/>
            <person name="Hsiao C.-H."/>
            <person name="Jabil R."/>
            <person name="James M.L."/>
            <person name="Jhangiani S.N."/>
            <person name="Johnson B."/>
            <person name="Johnson Q."/>
            <person name="Joshi V."/>
            <person name="Kalu J.B."/>
            <person name="Kam C."/>
            <person name="Kashfia A."/>
            <person name="Keebler J."/>
            <person name="Kisamo H."/>
            <person name="Kovar C.L."/>
            <person name="Lago L.A."/>
            <person name="Lai C.-Y."/>
            <person name="Laidlaw J."/>
            <person name="Lara F."/>
            <person name="Le T.-K."/>
            <person name="Lee S.L."/>
            <person name="Legall F.H."/>
            <person name="Lemon S.J."/>
            <person name="Lewis L.R."/>
            <person name="Li B."/>
            <person name="Liu Y."/>
            <person name="Liu Y.-S."/>
            <person name="Lopez J."/>
            <person name="Lozado R.J."/>
            <person name="Lu J."/>
            <person name="Madu R.C."/>
            <person name="Maheshwari M."/>
            <person name="Maheshwari R."/>
            <person name="Malloy K."/>
            <person name="Martinez E."/>
            <person name="Mathew T."/>
            <person name="Mercado I.C."/>
            <person name="Mercado C."/>
            <person name="Meyer B."/>
            <person name="Montgomery K."/>
            <person name="Morgan M.B."/>
            <person name="Munidasa M."/>
            <person name="Nazareth L.V."/>
            <person name="Nelson J."/>
            <person name="Ng B.M."/>
            <person name="Nguyen N.B."/>
            <person name="Nguyen P.Q."/>
            <person name="Nguyen T."/>
            <person name="Obregon M."/>
            <person name="Okwuonu G.O."/>
            <person name="Onwere C.G."/>
            <person name="Orozco G."/>
            <person name="Parra A."/>
            <person name="Patel S."/>
            <person name="Patil S."/>
            <person name="Perez A."/>
            <person name="Perez Y."/>
            <person name="Pham C."/>
            <person name="Primus E.L."/>
            <person name="Pu L.-L."/>
            <person name="Puazo M."/>
            <person name="Qin X."/>
            <person name="Quiroz J.B."/>
            <person name="Reese J."/>
            <person name="Richards S."/>
            <person name="Rives C.M."/>
            <person name="Robberts R."/>
            <person name="Ruiz S.J."/>
            <person name="Ruiz M.J."/>
            <person name="Santibanez J."/>
            <person name="Schneider B.W."/>
            <person name="Sisson I."/>
            <person name="Smith M."/>
            <person name="Sodergren E."/>
            <person name="Song X.-Z."/>
            <person name="Song B.B."/>
            <person name="Summersgill H."/>
            <person name="Thelus R."/>
            <person name="Thornton R.D."/>
            <person name="Trejos Z.Y."/>
            <person name="Usmani K."/>
            <person name="Vattathil S."/>
            <person name="Villasana D."/>
            <person name="Walker D.L."/>
            <person name="Wang S."/>
            <person name="Wang K."/>
            <person name="White C.S."/>
            <person name="Williams A.C."/>
            <person name="Williamson J."/>
            <person name="Wilson K."/>
            <person name="Woghiren I.O."/>
            <person name="Woodworth J.R."/>
            <person name="Worley K.C."/>
            <person name="Wright R.A."/>
            <person name="Wu W."/>
            <person name="Young L."/>
            <person name="Zhang L."/>
            <person name="Zhang J."/>
            <person name="Zhu Y."/>
            <person name="Muzny D.M."/>
            <person name="Weinstock G."/>
            <person name="Gibbs R.A."/>
        </authorList>
    </citation>
    <scope>NUCLEOTIDE SEQUENCE [LARGE SCALE GENOMIC DNA]</scope>
    <source>
        <strain evidence="3">LSR1</strain>
    </source>
</reference>
<dbReference type="SUPFAM" id="SSF54695">
    <property type="entry name" value="POZ domain"/>
    <property type="match status" value="1"/>
</dbReference>
<dbReference type="InterPro" id="IPR000210">
    <property type="entry name" value="BTB/POZ_dom"/>
</dbReference>
<dbReference type="EnsemblMetazoa" id="XM_016808275.2">
    <property type="protein sequence ID" value="XP_016663764.1"/>
    <property type="gene ID" value="LOC107885003"/>
</dbReference>
<accession>A0A8R2HB33</accession>
<dbReference type="Proteomes" id="UP000007819">
    <property type="component" value="Chromosome A1"/>
</dbReference>
<evidence type="ECO:0000259" key="1">
    <source>
        <dbReference type="PROSITE" id="PS50097"/>
    </source>
</evidence>
<evidence type="ECO:0000313" key="2">
    <source>
        <dbReference type="EnsemblMetazoa" id="XP_016663762.1"/>
    </source>
</evidence>
<evidence type="ECO:0000313" key="3">
    <source>
        <dbReference type="Proteomes" id="UP000007819"/>
    </source>
</evidence>
<sequence length="156" mass="18325">MILGILKIQVMMYYFVTRKLVEQRVTHIILKRIIMLTHLSLKPVFVCIFNSILDYCCCIKTLDLINIQFTMQNLQETPISNSCEPEKFKYEKWSYTEIFDKIQKFRKHKVFCDIKLATEEGNIIFGHKAVLASASPYLHAVFLLQHDKDTVVIGQY</sequence>
<dbReference type="EnsemblMetazoa" id="XM_016808273.2">
    <property type="protein sequence ID" value="XP_016663762.1"/>
    <property type="gene ID" value="LOC107885003"/>
</dbReference>
<keyword evidence="3" id="KW-1185">Reference proteome</keyword>
<reference evidence="2" key="2">
    <citation type="submission" date="2022-06" db="UniProtKB">
        <authorList>
            <consortium name="EnsemblMetazoa"/>
        </authorList>
    </citation>
    <scope>IDENTIFICATION</scope>
</reference>